<evidence type="ECO:0000313" key="2">
    <source>
        <dbReference type="Proteomes" id="UP001187192"/>
    </source>
</evidence>
<comment type="caution">
    <text evidence="1">The sequence shown here is derived from an EMBL/GenBank/DDBJ whole genome shotgun (WGS) entry which is preliminary data.</text>
</comment>
<organism evidence="1 2">
    <name type="scientific">Ficus carica</name>
    <name type="common">Common fig</name>
    <dbReference type="NCBI Taxonomy" id="3494"/>
    <lineage>
        <taxon>Eukaryota</taxon>
        <taxon>Viridiplantae</taxon>
        <taxon>Streptophyta</taxon>
        <taxon>Embryophyta</taxon>
        <taxon>Tracheophyta</taxon>
        <taxon>Spermatophyta</taxon>
        <taxon>Magnoliopsida</taxon>
        <taxon>eudicotyledons</taxon>
        <taxon>Gunneridae</taxon>
        <taxon>Pentapetalae</taxon>
        <taxon>rosids</taxon>
        <taxon>fabids</taxon>
        <taxon>Rosales</taxon>
        <taxon>Moraceae</taxon>
        <taxon>Ficeae</taxon>
        <taxon>Ficus</taxon>
    </lineage>
</organism>
<evidence type="ECO:0000313" key="1">
    <source>
        <dbReference type="EMBL" id="GMN62545.1"/>
    </source>
</evidence>
<dbReference type="EMBL" id="BTGU01000131">
    <property type="protein sequence ID" value="GMN62545.1"/>
    <property type="molecule type" value="Genomic_DNA"/>
</dbReference>
<reference evidence="1" key="1">
    <citation type="submission" date="2023-07" db="EMBL/GenBank/DDBJ databases">
        <title>draft genome sequence of fig (Ficus carica).</title>
        <authorList>
            <person name="Takahashi T."/>
            <person name="Nishimura K."/>
        </authorList>
    </citation>
    <scope>NUCLEOTIDE SEQUENCE</scope>
</reference>
<proteinExistence type="predicted"/>
<protein>
    <submittedName>
        <fullName evidence="1">Uncharacterized protein</fullName>
    </submittedName>
</protein>
<dbReference type="Proteomes" id="UP001187192">
    <property type="component" value="Unassembled WGS sequence"/>
</dbReference>
<keyword evidence="2" id="KW-1185">Reference proteome</keyword>
<sequence length="168" mass="18199">MALSRPPNRHDMVVHQPPLSLSSKTLLSCPYRSPTRSSNPAASEIRRRSGRCWRTRTRCGRRRTDGVCEPWPRGGDLGSPSSASLGHVEEIGSPSPASCGLVPSATHVRLLLGNSRQGLRTKEIGGDPPNLEVGVPRNLSLPPLLQPPQYTAPSLGNTVAGLRRIWMD</sequence>
<dbReference type="AlphaFoldDB" id="A0AA88DWV9"/>
<accession>A0AA88DWV9</accession>
<name>A0AA88DWV9_FICCA</name>
<gene>
    <name evidence="1" type="ORF">TIFTF001_031625</name>
</gene>